<evidence type="ECO:0000259" key="2">
    <source>
        <dbReference type="SMART" id="SM00382"/>
    </source>
</evidence>
<evidence type="ECO:0000256" key="1">
    <source>
        <dbReference type="ARBA" id="ARBA00007448"/>
    </source>
</evidence>
<comment type="similarity">
    <text evidence="1">Belongs to the AAA ATPase family. BCS1 subfamily.</text>
</comment>
<comment type="caution">
    <text evidence="3">The sequence shown here is derived from an EMBL/GenBank/DDBJ whole genome shotgun (WGS) entry which is preliminary data.</text>
</comment>
<keyword evidence="4" id="KW-1185">Reference proteome</keyword>
<reference evidence="3 4" key="1">
    <citation type="submission" date="2019-03" db="EMBL/GenBank/DDBJ databases">
        <title>Genomic Encyclopedia of Archaeal and Bacterial Type Strains, Phase II (KMG-II): from individual species to whole genera.</title>
        <authorList>
            <person name="Goeker M."/>
        </authorList>
    </citation>
    <scope>NUCLEOTIDE SEQUENCE [LARGE SCALE GENOMIC DNA]</scope>
    <source>
        <strain evidence="3 4">DSM 28323</strain>
    </source>
</reference>
<dbReference type="SUPFAM" id="SSF52540">
    <property type="entry name" value="P-loop containing nucleoside triphosphate hydrolases"/>
    <property type="match status" value="1"/>
</dbReference>
<dbReference type="InterPro" id="IPR003593">
    <property type="entry name" value="AAA+_ATPase"/>
</dbReference>
<dbReference type="OrthoDB" id="9809379at2"/>
<dbReference type="Pfam" id="PF00004">
    <property type="entry name" value="AAA"/>
    <property type="match status" value="1"/>
</dbReference>
<dbReference type="RefSeq" id="WP_133473467.1">
    <property type="nucleotide sequence ID" value="NZ_SNWP01000010.1"/>
</dbReference>
<dbReference type="GO" id="GO:0005524">
    <property type="term" value="F:ATP binding"/>
    <property type="evidence" value="ECO:0007669"/>
    <property type="project" value="InterPro"/>
</dbReference>
<dbReference type="PANTHER" id="PTHR23070">
    <property type="entry name" value="BCS1 AAA-TYPE ATPASE"/>
    <property type="match status" value="1"/>
</dbReference>
<organism evidence="3 4">
    <name type="scientific">Sediminibacterium goheungense</name>
    <dbReference type="NCBI Taxonomy" id="1086393"/>
    <lineage>
        <taxon>Bacteria</taxon>
        <taxon>Pseudomonadati</taxon>
        <taxon>Bacteroidota</taxon>
        <taxon>Chitinophagia</taxon>
        <taxon>Chitinophagales</taxon>
        <taxon>Chitinophagaceae</taxon>
        <taxon>Sediminibacterium</taxon>
    </lineage>
</organism>
<dbReference type="InterPro" id="IPR050747">
    <property type="entry name" value="Mitochondrial_chaperone_BCS1"/>
</dbReference>
<sequence>MGILLIILLSIYLLAWLLSNMPSWYRRLTRLISKLGNKNTQLFDSYFVEPKAFYLREFNKVPAMAFIGSINTDAVLTMINEKQFGEPVAVYQRNYYNWKAERIEFTKTLVVLEKRMIIMLDEDSAEILFCNTDYEKASNMILAFSKHKALQKEADFEINIITQSTYGLDLKSLAIKPTELDIDLYYNDDFKEVDAVIKERLSKENEKGIVLLHGLPGTGKTTYLRHLIGGLKKKVLFVSPGVAGNLMNPEFMDLLLDNPNAVLIIEDAENIIMDRRYSSQSSVSNLLNISDGLLSDCLNVQIICTFNSAVNMVDEALMRKGRLIARYEFAKLETVKAQKLSKHLGLNQLISKPMTLAEITNPDENFHEVVHTNVIGFRRDAALVN</sequence>
<dbReference type="EMBL" id="SNWP01000010">
    <property type="protein sequence ID" value="TDO28849.1"/>
    <property type="molecule type" value="Genomic_DNA"/>
</dbReference>
<dbReference type="InterPro" id="IPR027417">
    <property type="entry name" value="P-loop_NTPase"/>
</dbReference>
<dbReference type="Proteomes" id="UP000295741">
    <property type="component" value="Unassembled WGS sequence"/>
</dbReference>
<dbReference type="GO" id="GO:0016887">
    <property type="term" value="F:ATP hydrolysis activity"/>
    <property type="evidence" value="ECO:0007669"/>
    <property type="project" value="InterPro"/>
</dbReference>
<accession>A0A4R6J0U9</accession>
<gene>
    <name evidence="3" type="ORF">BC659_0929</name>
</gene>
<dbReference type="InterPro" id="IPR003959">
    <property type="entry name" value="ATPase_AAA_core"/>
</dbReference>
<dbReference type="Gene3D" id="3.40.50.300">
    <property type="entry name" value="P-loop containing nucleotide triphosphate hydrolases"/>
    <property type="match status" value="1"/>
</dbReference>
<proteinExistence type="inferred from homology"/>
<protein>
    <submittedName>
        <fullName evidence="3">ATPase family protein associated with various cellular activities (AAA)</fullName>
    </submittedName>
</protein>
<dbReference type="AlphaFoldDB" id="A0A4R6J0U9"/>
<dbReference type="SMART" id="SM00382">
    <property type="entry name" value="AAA"/>
    <property type="match status" value="1"/>
</dbReference>
<evidence type="ECO:0000313" key="3">
    <source>
        <dbReference type="EMBL" id="TDO28849.1"/>
    </source>
</evidence>
<name>A0A4R6J0U9_9BACT</name>
<evidence type="ECO:0000313" key="4">
    <source>
        <dbReference type="Proteomes" id="UP000295741"/>
    </source>
</evidence>
<feature type="domain" description="AAA+ ATPase" evidence="2">
    <location>
        <begin position="206"/>
        <end position="329"/>
    </location>
</feature>